<reference evidence="2 3" key="1">
    <citation type="submission" date="2022-01" db="EMBL/GenBank/DDBJ databases">
        <title>Octadecabacter sp. nov., isolated from a marine alga.</title>
        <authorList>
            <person name="Jin M.S."/>
            <person name="Kim H.M."/>
            <person name="Han D.M."/>
            <person name="Jung J.J."/>
            <person name="Jeon C.O."/>
        </authorList>
    </citation>
    <scope>NUCLEOTIDE SEQUENCE [LARGE SCALE GENOMIC DNA]</scope>
    <source>
        <strain evidence="2 3">G9-8</strain>
    </source>
</reference>
<evidence type="ECO:0000313" key="2">
    <source>
        <dbReference type="EMBL" id="MCF2872953.1"/>
    </source>
</evidence>
<gene>
    <name evidence="2" type="ORF">L0664_17950</name>
</gene>
<sequence length="196" mass="21083">MARLRHAFIWAILLIVMLGPVLAISASPLLAYRQPVYILASFAGGIAMALLVIQPLLPNNDMPGLTRRFGRMIHRGTGAVLVAMLAVHIGGLWITSPPDVVDALLLRSPTPFSIWGVLAMWGVIVTAALAAWRRKLKPKTWQRGHVGLAALIAVGTVFHVILIDGTMGNVGKAVLSGAVVLATGLAVWRVWRPRRA</sequence>
<evidence type="ECO:0000256" key="1">
    <source>
        <dbReference type="SAM" id="Phobius"/>
    </source>
</evidence>
<comment type="caution">
    <text evidence="2">The sequence shown here is derived from an EMBL/GenBank/DDBJ whole genome shotgun (WGS) entry which is preliminary data.</text>
</comment>
<feature type="transmembrane region" description="Helical" evidence="1">
    <location>
        <begin position="78"/>
        <end position="94"/>
    </location>
</feature>
<feature type="transmembrane region" description="Helical" evidence="1">
    <location>
        <begin position="114"/>
        <end position="132"/>
    </location>
</feature>
<feature type="transmembrane region" description="Helical" evidence="1">
    <location>
        <begin position="174"/>
        <end position="191"/>
    </location>
</feature>
<keyword evidence="3" id="KW-1185">Reference proteome</keyword>
<feature type="transmembrane region" description="Helical" evidence="1">
    <location>
        <begin position="36"/>
        <end position="57"/>
    </location>
</feature>
<protein>
    <submittedName>
        <fullName evidence="2">Ferric reductase-like transmembrane domain-containing protein</fullName>
    </submittedName>
</protein>
<dbReference type="RefSeq" id="WP_235227282.1">
    <property type="nucleotide sequence ID" value="NZ_JAKGAQ010000006.1"/>
</dbReference>
<feature type="transmembrane region" description="Helical" evidence="1">
    <location>
        <begin position="144"/>
        <end position="162"/>
    </location>
</feature>
<accession>A0ABS9D0J7</accession>
<proteinExistence type="predicted"/>
<keyword evidence="1" id="KW-1133">Transmembrane helix</keyword>
<keyword evidence="1" id="KW-0812">Transmembrane</keyword>
<keyword evidence="1" id="KW-0472">Membrane</keyword>
<organism evidence="2 3">
    <name type="scientific">Octadecabacter dasysiphoniae</name>
    <dbReference type="NCBI Taxonomy" id="2909341"/>
    <lineage>
        <taxon>Bacteria</taxon>
        <taxon>Pseudomonadati</taxon>
        <taxon>Pseudomonadota</taxon>
        <taxon>Alphaproteobacteria</taxon>
        <taxon>Rhodobacterales</taxon>
        <taxon>Roseobacteraceae</taxon>
        <taxon>Octadecabacter</taxon>
    </lineage>
</organism>
<evidence type="ECO:0000313" key="3">
    <source>
        <dbReference type="Proteomes" id="UP001200557"/>
    </source>
</evidence>
<feature type="transmembrane region" description="Helical" evidence="1">
    <location>
        <begin position="7"/>
        <end position="30"/>
    </location>
</feature>
<dbReference type="EMBL" id="JAKGAQ010000006">
    <property type="protein sequence ID" value="MCF2872953.1"/>
    <property type="molecule type" value="Genomic_DNA"/>
</dbReference>
<name>A0ABS9D0J7_9RHOB</name>
<dbReference type="Proteomes" id="UP001200557">
    <property type="component" value="Unassembled WGS sequence"/>
</dbReference>